<evidence type="ECO:0000313" key="9">
    <source>
        <dbReference type="Proteomes" id="UP000183028"/>
    </source>
</evidence>
<dbReference type="PANTHER" id="PTHR36115:SF6">
    <property type="entry name" value="PROLINE-RICH ANTIGEN HOMOLOG"/>
    <property type="match status" value="1"/>
</dbReference>
<evidence type="ECO:0000256" key="6">
    <source>
        <dbReference type="SAM" id="Phobius"/>
    </source>
</evidence>
<proteinExistence type="predicted"/>
<dbReference type="Pfam" id="PF06271">
    <property type="entry name" value="RDD"/>
    <property type="match status" value="1"/>
</dbReference>
<evidence type="ECO:0000256" key="5">
    <source>
        <dbReference type="ARBA" id="ARBA00023136"/>
    </source>
</evidence>
<feature type="transmembrane region" description="Helical" evidence="6">
    <location>
        <begin position="12"/>
        <end position="32"/>
    </location>
</feature>
<dbReference type="OrthoDB" id="1653838at2"/>
<dbReference type="PANTHER" id="PTHR36115">
    <property type="entry name" value="PROLINE-RICH ANTIGEN HOMOLOG-RELATED"/>
    <property type="match status" value="1"/>
</dbReference>
<feature type="domain" description="RDD" evidence="7">
    <location>
        <begin position="7"/>
        <end position="170"/>
    </location>
</feature>
<evidence type="ECO:0000256" key="2">
    <source>
        <dbReference type="ARBA" id="ARBA00022475"/>
    </source>
</evidence>
<evidence type="ECO:0000256" key="4">
    <source>
        <dbReference type="ARBA" id="ARBA00022989"/>
    </source>
</evidence>
<name>A0A1H6QCS7_9FIRM</name>
<keyword evidence="2" id="KW-1003">Cell membrane</keyword>
<gene>
    <name evidence="8" type="ORF">SAMN04487834_100327</name>
</gene>
<dbReference type="AlphaFoldDB" id="A0A1H6QCS7"/>
<dbReference type="InterPro" id="IPR051791">
    <property type="entry name" value="Pra-immunoreactive"/>
</dbReference>
<feature type="transmembrane region" description="Helical" evidence="6">
    <location>
        <begin position="137"/>
        <end position="158"/>
    </location>
</feature>
<protein>
    <submittedName>
        <fullName evidence="8">RDD family protein</fullName>
    </submittedName>
</protein>
<evidence type="ECO:0000259" key="7">
    <source>
        <dbReference type="Pfam" id="PF06271"/>
    </source>
</evidence>
<accession>A0A1H6QCS7</accession>
<keyword evidence="9" id="KW-1185">Reference proteome</keyword>
<keyword evidence="3 6" id="KW-0812">Transmembrane</keyword>
<feature type="transmembrane region" description="Helical" evidence="6">
    <location>
        <begin position="52"/>
        <end position="76"/>
    </location>
</feature>
<evidence type="ECO:0000313" key="8">
    <source>
        <dbReference type="EMBL" id="SEI41521.1"/>
    </source>
</evidence>
<evidence type="ECO:0000256" key="3">
    <source>
        <dbReference type="ARBA" id="ARBA00022692"/>
    </source>
</evidence>
<keyword evidence="4 6" id="KW-1133">Transmembrane helix</keyword>
<organism evidence="8 9">
    <name type="scientific">Sharpea azabuensis</name>
    <dbReference type="NCBI Taxonomy" id="322505"/>
    <lineage>
        <taxon>Bacteria</taxon>
        <taxon>Bacillati</taxon>
        <taxon>Bacillota</taxon>
        <taxon>Erysipelotrichia</taxon>
        <taxon>Erysipelotrichales</taxon>
        <taxon>Coprobacillaceae</taxon>
        <taxon>Sharpea</taxon>
    </lineage>
</organism>
<sequence length="177" mass="20243">MNDRKVLMRRFIAYLVDWYVGALVVSFPIGLFSQKLFGTANNLNLLKFPESYGVIAGILSMICGLFYFVVVPTWIWKGQTLGKHILHLKIVGNNNDDINLKTMLIREVLVIMLFEERMYNISTILQQLFTLLTHIQVVRAVVTIFWVITIVSALLVVLSKNAQSLHDRIAHTIVVRV</sequence>
<dbReference type="eggNOG" id="COG1714">
    <property type="taxonomic scope" value="Bacteria"/>
</dbReference>
<reference evidence="9" key="1">
    <citation type="submission" date="2016-10" db="EMBL/GenBank/DDBJ databases">
        <authorList>
            <person name="Varghese N."/>
        </authorList>
    </citation>
    <scope>NUCLEOTIDE SEQUENCE [LARGE SCALE GENOMIC DNA]</scope>
    <source>
        <strain evidence="9">DSM 20406</strain>
    </source>
</reference>
<dbReference type="EMBL" id="FNYK01000003">
    <property type="protein sequence ID" value="SEI41521.1"/>
    <property type="molecule type" value="Genomic_DNA"/>
</dbReference>
<dbReference type="GeneID" id="54119376"/>
<dbReference type="Proteomes" id="UP000183028">
    <property type="component" value="Unassembled WGS sequence"/>
</dbReference>
<evidence type="ECO:0000256" key="1">
    <source>
        <dbReference type="ARBA" id="ARBA00004651"/>
    </source>
</evidence>
<dbReference type="RefSeq" id="WP_051646801.1">
    <property type="nucleotide sequence ID" value="NZ_CACWHD010000002.1"/>
</dbReference>
<dbReference type="GO" id="GO:0005886">
    <property type="term" value="C:plasma membrane"/>
    <property type="evidence" value="ECO:0007669"/>
    <property type="project" value="UniProtKB-SubCell"/>
</dbReference>
<dbReference type="STRING" id="322505.SAMN04487836_1165"/>
<keyword evidence="5 6" id="KW-0472">Membrane</keyword>
<dbReference type="InterPro" id="IPR010432">
    <property type="entry name" value="RDD"/>
</dbReference>
<comment type="subcellular location">
    <subcellularLocation>
        <location evidence="1">Cell membrane</location>
        <topology evidence="1">Multi-pass membrane protein</topology>
    </subcellularLocation>
</comment>